<dbReference type="SMART" id="SM00332">
    <property type="entry name" value="PP2Cc"/>
    <property type="match status" value="1"/>
</dbReference>
<evidence type="ECO:0000256" key="10">
    <source>
        <dbReference type="ARBA" id="ARBA00047761"/>
    </source>
</evidence>
<evidence type="ECO:0000313" key="16">
    <source>
        <dbReference type="Proteomes" id="UP000076510"/>
    </source>
</evidence>
<dbReference type="Gene3D" id="3.60.40.10">
    <property type="entry name" value="PPM-type phosphatase domain"/>
    <property type="match status" value="1"/>
</dbReference>
<name>A0A0J5UNA8_9BACI</name>
<evidence type="ECO:0000256" key="5">
    <source>
        <dbReference type="ARBA" id="ARBA00022801"/>
    </source>
</evidence>
<keyword evidence="8" id="KW-1133">Transmembrane helix</keyword>
<evidence type="ECO:0000256" key="4">
    <source>
        <dbReference type="ARBA" id="ARBA00022692"/>
    </source>
</evidence>
<comment type="subcellular location">
    <subcellularLocation>
        <location evidence="1">Cell membrane</location>
        <topology evidence="1">Multi-pass membrane protein</topology>
    </subcellularLocation>
</comment>
<keyword evidence="4" id="KW-0812">Transmembrane</keyword>
<comment type="caution">
    <text evidence="15">The sequence shown here is derived from an EMBL/GenBank/DDBJ whole genome shotgun (WGS) entry which is preliminary data.</text>
</comment>
<dbReference type="InterPro" id="IPR001932">
    <property type="entry name" value="PPM-type_phosphatase-like_dom"/>
</dbReference>
<dbReference type="Pfam" id="PF07228">
    <property type="entry name" value="SpoIIE"/>
    <property type="match status" value="1"/>
</dbReference>
<keyword evidence="9" id="KW-0472">Membrane</keyword>
<organism evidence="15 16">
    <name type="scientific">Rossellomorea marisflavi</name>
    <dbReference type="NCBI Taxonomy" id="189381"/>
    <lineage>
        <taxon>Bacteria</taxon>
        <taxon>Bacillati</taxon>
        <taxon>Bacillota</taxon>
        <taxon>Bacilli</taxon>
        <taxon>Bacillales</taxon>
        <taxon>Bacillaceae</taxon>
        <taxon>Rossellomorea</taxon>
    </lineage>
</organism>
<comment type="catalytic activity">
    <reaction evidence="11">
        <text>O-phospho-L-threonyl-[protein] + H2O = L-threonyl-[protein] + phosphate</text>
        <dbReference type="Rhea" id="RHEA:47004"/>
        <dbReference type="Rhea" id="RHEA-COMP:11060"/>
        <dbReference type="Rhea" id="RHEA-COMP:11605"/>
        <dbReference type="ChEBI" id="CHEBI:15377"/>
        <dbReference type="ChEBI" id="CHEBI:30013"/>
        <dbReference type="ChEBI" id="CHEBI:43474"/>
        <dbReference type="ChEBI" id="CHEBI:61977"/>
        <dbReference type="EC" id="3.1.3.16"/>
    </reaction>
</comment>
<dbReference type="EC" id="3.1.3.16" evidence="2"/>
<comment type="catalytic activity">
    <reaction evidence="10">
        <text>O-phospho-L-seryl-[protein] + H2O = L-seryl-[protein] + phosphate</text>
        <dbReference type="Rhea" id="RHEA:20629"/>
        <dbReference type="Rhea" id="RHEA-COMP:9863"/>
        <dbReference type="Rhea" id="RHEA-COMP:11604"/>
        <dbReference type="ChEBI" id="CHEBI:15377"/>
        <dbReference type="ChEBI" id="CHEBI:29999"/>
        <dbReference type="ChEBI" id="CHEBI:43474"/>
        <dbReference type="ChEBI" id="CHEBI:83421"/>
        <dbReference type="EC" id="3.1.3.16"/>
    </reaction>
</comment>
<dbReference type="GO" id="GO:0004722">
    <property type="term" value="F:protein serine/threonine phosphatase activity"/>
    <property type="evidence" value="ECO:0007669"/>
    <property type="project" value="UniProtKB-EC"/>
</dbReference>
<evidence type="ECO:0000256" key="8">
    <source>
        <dbReference type="ARBA" id="ARBA00022989"/>
    </source>
</evidence>
<dbReference type="EMBL" id="LQQY01000005">
    <property type="protein sequence ID" value="KZE52112.1"/>
    <property type="molecule type" value="Genomic_DNA"/>
</dbReference>
<feature type="domain" description="PPM-type phosphatase" evidence="14">
    <location>
        <begin position="597"/>
        <end position="808"/>
    </location>
</feature>
<reference evidence="16" key="1">
    <citation type="submission" date="2016-01" db="EMBL/GenBank/DDBJ databases">
        <title>Whole genome sequencing of Bhargavaea cecembensis T14.</title>
        <authorList>
            <person name="Hong K.W."/>
        </authorList>
    </citation>
    <scope>NUCLEOTIDE SEQUENCE [LARGE SCALE GENOMIC DNA]</scope>
    <source>
        <strain evidence="16">M19</strain>
    </source>
</reference>
<evidence type="ECO:0000256" key="3">
    <source>
        <dbReference type="ARBA" id="ARBA00022475"/>
    </source>
</evidence>
<dbReference type="PATRIC" id="fig|189381.10.peg.2717"/>
<evidence type="ECO:0000259" key="14">
    <source>
        <dbReference type="PROSITE" id="PS51746"/>
    </source>
</evidence>
<evidence type="ECO:0000313" key="15">
    <source>
        <dbReference type="EMBL" id="KZE52112.1"/>
    </source>
</evidence>
<gene>
    <name evidence="15" type="ORF">AV649_13275</name>
</gene>
<dbReference type="OrthoDB" id="9763774at2"/>
<evidence type="ECO:0000256" key="11">
    <source>
        <dbReference type="ARBA" id="ARBA00048336"/>
    </source>
</evidence>
<evidence type="ECO:0000256" key="9">
    <source>
        <dbReference type="ARBA" id="ARBA00023136"/>
    </source>
</evidence>
<evidence type="ECO:0000256" key="7">
    <source>
        <dbReference type="ARBA" id="ARBA00022969"/>
    </source>
</evidence>
<keyword evidence="5" id="KW-0378">Hydrolase</keyword>
<dbReference type="InterPro" id="IPR036457">
    <property type="entry name" value="PPM-type-like_dom_sf"/>
</dbReference>
<keyword evidence="3" id="KW-1003">Cell membrane</keyword>
<accession>A0A0J5UNA8</accession>
<evidence type="ECO:0000256" key="6">
    <source>
        <dbReference type="ARBA" id="ARBA00022912"/>
    </source>
</evidence>
<protein>
    <recommendedName>
        <fullName evidence="13">Stage II sporulation protein E</fullName>
        <ecNumber evidence="2">3.1.3.16</ecNumber>
    </recommendedName>
</protein>
<dbReference type="InterPro" id="IPR014221">
    <property type="entry name" value="SpoII_E"/>
</dbReference>
<dbReference type="AlphaFoldDB" id="A0A0J5UNA8"/>
<dbReference type="PANTHER" id="PTHR43156:SF2">
    <property type="entry name" value="STAGE II SPORULATION PROTEIN E"/>
    <property type="match status" value="1"/>
</dbReference>
<dbReference type="SUPFAM" id="SSF81606">
    <property type="entry name" value="PP2C-like"/>
    <property type="match status" value="1"/>
</dbReference>
<dbReference type="Proteomes" id="UP000076510">
    <property type="component" value="Unassembled WGS sequence"/>
</dbReference>
<proteinExistence type="predicted"/>
<dbReference type="SMART" id="SM00331">
    <property type="entry name" value="PP2C_SIG"/>
    <property type="match status" value="1"/>
</dbReference>
<dbReference type="PROSITE" id="PS51746">
    <property type="entry name" value="PPM_2"/>
    <property type="match status" value="1"/>
</dbReference>
<dbReference type="InterPro" id="IPR052016">
    <property type="entry name" value="Bact_Sigma-Reg"/>
</dbReference>
<dbReference type="FunFam" id="3.60.40.10:FF:000100">
    <property type="entry name" value="Stage II sporulation protein E"/>
    <property type="match status" value="1"/>
</dbReference>
<keyword evidence="7" id="KW-0749">Sporulation</keyword>
<dbReference type="Pfam" id="PF19732">
    <property type="entry name" value="SpoIIE_N"/>
    <property type="match status" value="1"/>
</dbReference>
<comment type="function">
    <text evidence="12">Normally needed for pro-sigma E processing during sporulation but can be bypassed in vegetative cells. Activates SpoIIAA by dephosphorylation.</text>
</comment>
<sequence>MGKADQTIIEPVQNVDIEQTRVEMSKGIKSIYSKLEWLFIEKGLALFVIGFLLGRALILSHLTPFALPFFAAVYLVRREKSPIALMGLLAGAVTLSFSSISYTFATAIIFLLAFRLTQKFHQNDMKIVSFYVLFSVAFVKLGFDYVQQGQVLTLYNGVMALIEAFLAFLLTYIFIQSVPFVTVQRRRRSLKTEEVVSLIILLASIMTGTIGWAFQGLSVEHILSRYLVLLFSFVAGATVGSTVGVVTGLVFSLASVASFQQMSLLAFAGLLGGLMKEGKKFGAAIGLLIATLLMGMYGDNSMVLTTTLYESGVAIVLLFLTPQSLVKRIAKHIPGTAEYHQEQQGYMRKVRDVTASRVTQFSSVFQALSNSFQQVEEKMKMEEVEDKEFDYFLSNVTEKTCQTCFKKDQCWARNFDKTYNMMKEVMTEYDQGRVPLSSRLSREVEKHCTREKKLKETIYQELTFYQANLKLKKQVQESRKLVADQLLGVSEVMGNFAKEIQRERENHYLQEEQILASIGEFGIEIDHIEIYNLEQGNVDIDMVIPYSGGHGEGEKLIAPMLSDILGENIVVQKEDCSQFPNGQCHVTFQSAKKFVVDTGVSHAAKGGGLVSGDSYSMIELGRGKYAVAISDGMGNGERAHYESNETLRLLKKILESGIEEQVAIKSINSILSLRTNDEIFSTLDLAMIDLQNASSRFLKIGSTPSFIKRNDQIMKIEASNLPMGMLQQDFDVDVVSEQLKAGDLLIMMSDGAFEGPKHVENYDVWMKRKIKELQTDEPQEVADILMEEVIRSSSGMIDDDMTIVVSKINHNIPKWSSIPIQKSRQKKQIS</sequence>
<dbReference type="GO" id="GO:0005886">
    <property type="term" value="C:plasma membrane"/>
    <property type="evidence" value="ECO:0007669"/>
    <property type="project" value="UniProtKB-SubCell"/>
</dbReference>
<evidence type="ECO:0000256" key="13">
    <source>
        <dbReference type="ARBA" id="ARBA00074959"/>
    </source>
</evidence>
<dbReference type="RefSeq" id="WP_048014345.1">
    <property type="nucleotide sequence ID" value="NZ_CP047095.1"/>
</dbReference>
<evidence type="ECO:0000256" key="12">
    <source>
        <dbReference type="ARBA" id="ARBA00058752"/>
    </source>
</evidence>
<dbReference type="NCBIfam" id="TIGR02865">
    <property type="entry name" value="spore_II_E"/>
    <property type="match status" value="1"/>
</dbReference>
<dbReference type="InterPro" id="IPR045768">
    <property type="entry name" value="SpoIIE_N"/>
</dbReference>
<dbReference type="PANTHER" id="PTHR43156">
    <property type="entry name" value="STAGE II SPORULATION PROTEIN E-RELATED"/>
    <property type="match status" value="1"/>
</dbReference>
<dbReference type="GO" id="GO:0030435">
    <property type="term" value="P:sporulation resulting in formation of a cellular spore"/>
    <property type="evidence" value="ECO:0007669"/>
    <property type="project" value="UniProtKB-KW"/>
</dbReference>
<keyword evidence="6" id="KW-0904">Protein phosphatase</keyword>
<evidence type="ECO:0000256" key="2">
    <source>
        <dbReference type="ARBA" id="ARBA00013081"/>
    </source>
</evidence>
<evidence type="ECO:0000256" key="1">
    <source>
        <dbReference type="ARBA" id="ARBA00004651"/>
    </source>
</evidence>